<dbReference type="InterPro" id="IPR011701">
    <property type="entry name" value="MFS"/>
</dbReference>
<dbReference type="SUPFAM" id="SSF103473">
    <property type="entry name" value="MFS general substrate transporter"/>
    <property type="match status" value="1"/>
</dbReference>
<feature type="transmembrane region" description="Helical" evidence="7">
    <location>
        <begin position="51"/>
        <end position="71"/>
    </location>
</feature>
<evidence type="ECO:0000313" key="10">
    <source>
        <dbReference type="Proteomes" id="UP000809431"/>
    </source>
</evidence>
<feature type="transmembrane region" description="Helical" evidence="7">
    <location>
        <begin position="78"/>
        <end position="99"/>
    </location>
</feature>
<dbReference type="InterPro" id="IPR036259">
    <property type="entry name" value="MFS_trans_sf"/>
</dbReference>
<feature type="transmembrane region" description="Helical" evidence="7">
    <location>
        <begin position="247"/>
        <end position="265"/>
    </location>
</feature>
<evidence type="ECO:0000256" key="7">
    <source>
        <dbReference type="SAM" id="Phobius"/>
    </source>
</evidence>
<feature type="transmembrane region" description="Helical" evidence="7">
    <location>
        <begin position="332"/>
        <end position="352"/>
    </location>
</feature>
<evidence type="ECO:0000256" key="1">
    <source>
        <dbReference type="ARBA" id="ARBA00004141"/>
    </source>
</evidence>
<evidence type="ECO:0000256" key="5">
    <source>
        <dbReference type="ARBA" id="ARBA00023063"/>
    </source>
</evidence>
<dbReference type="PROSITE" id="PS50850">
    <property type="entry name" value="MFS"/>
    <property type="match status" value="1"/>
</dbReference>
<dbReference type="CDD" id="cd17341">
    <property type="entry name" value="MFS_NRT2_like"/>
    <property type="match status" value="1"/>
</dbReference>
<evidence type="ECO:0000256" key="3">
    <source>
        <dbReference type="ARBA" id="ARBA00022692"/>
    </source>
</evidence>
<evidence type="ECO:0000256" key="6">
    <source>
        <dbReference type="ARBA" id="ARBA00023136"/>
    </source>
</evidence>
<name>A0ABS2BFW3_9NEIS</name>
<dbReference type="RefSeq" id="WP_203536181.1">
    <property type="nucleotide sequence ID" value="NZ_JAESND010000001.1"/>
</dbReference>
<comment type="subcellular location">
    <subcellularLocation>
        <location evidence="1">Membrane</location>
        <topology evidence="1">Multi-pass membrane protein</topology>
    </subcellularLocation>
</comment>
<evidence type="ECO:0000313" key="9">
    <source>
        <dbReference type="EMBL" id="MBM3114495.1"/>
    </source>
</evidence>
<feature type="domain" description="Major facilitator superfamily (MFS) profile" evidence="8">
    <location>
        <begin position="13"/>
        <end position="390"/>
    </location>
</feature>
<evidence type="ECO:0000256" key="4">
    <source>
        <dbReference type="ARBA" id="ARBA00022989"/>
    </source>
</evidence>
<feature type="transmembrane region" description="Helical" evidence="7">
    <location>
        <begin position="105"/>
        <end position="126"/>
    </location>
</feature>
<keyword evidence="4 7" id="KW-1133">Transmembrane helix</keyword>
<organism evidence="9 10">
    <name type="scientific">Jeongeupia naejangsanensis</name>
    <dbReference type="NCBI Taxonomy" id="613195"/>
    <lineage>
        <taxon>Bacteria</taxon>
        <taxon>Pseudomonadati</taxon>
        <taxon>Pseudomonadota</taxon>
        <taxon>Betaproteobacteria</taxon>
        <taxon>Neisseriales</taxon>
        <taxon>Chitinibacteraceae</taxon>
        <taxon>Jeongeupia</taxon>
    </lineage>
</organism>
<proteinExistence type="inferred from homology"/>
<feature type="transmembrane region" description="Helical" evidence="7">
    <location>
        <begin position="212"/>
        <end position="235"/>
    </location>
</feature>
<accession>A0ABS2BFW3</accession>
<feature type="transmembrane region" description="Helical" evidence="7">
    <location>
        <begin position="168"/>
        <end position="187"/>
    </location>
</feature>
<dbReference type="InterPro" id="IPR044772">
    <property type="entry name" value="NO3_transporter"/>
</dbReference>
<feature type="transmembrane region" description="Helical" evidence="7">
    <location>
        <begin position="364"/>
        <end position="385"/>
    </location>
</feature>
<feature type="transmembrane region" description="Helical" evidence="7">
    <location>
        <begin position="277"/>
        <end position="294"/>
    </location>
</feature>
<keyword evidence="10" id="KW-1185">Reference proteome</keyword>
<comment type="caution">
    <text evidence="9">The sequence shown here is derived from an EMBL/GenBank/DDBJ whole genome shotgun (WGS) entry which is preliminary data.</text>
</comment>
<gene>
    <name evidence="9" type="ORF">JMJ54_01520</name>
</gene>
<protein>
    <submittedName>
        <fullName evidence="9">NarK/NasA family nitrate transporter</fullName>
    </submittedName>
</protein>
<comment type="similarity">
    <text evidence="2">Belongs to the major facilitator superfamily. Nitrate/nitrite porter (TC 2.A.1.8) family.</text>
</comment>
<dbReference type="Proteomes" id="UP000809431">
    <property type="component" value="Unassembled WGS sequence"/>
</dbReference>
<feature type="transmembrane region" description="Helical" evidence="7">
    <location>
        <begin position="138"/>
        <end position="162"/>
    </location>
</feature>
<evidence type="ECO:0000256" key="2">
    <source>
        <dbReference type="ARBA" id="ARBA00008432"/>
    </source>
</evidence>
<dbReference type="Gene3D" id="1.20.1250.20">
    <property type="entry name" value="MFS general substrate transporter like domains"/>
    <property type="match status" value="1"/>
</dbReference>
<sequence>MNRSFWRAGHTPTLFSAFLYFDLSFMVWYLLGPLQVQIAGDLHLTTQQRGLMVATPILAGAILRLVMGVVVDRIGAKHAGLIGQVIVIAALLTAWQVGFSTLTGALTLGLFLGVAGASFAVALPLASRWYPPEHQGTAMGIAGAGNSGTVLAALFAPLLAVAFGWQNVFGLACIPLVITLIVYALNAKDAPGAAPKKKLADYLAVLGEKDAWWFMFFYAITFGGFSGFASALPGYFHDQFGFDARTAGLYTAACVLAGSVMRPIGGVLADKVGGTKSLLVVYTATALLIALAGFNVGGSAGAVTLFIAAMLCLGAGNGAVFQLVPQRFGKEIGVMTGLIGMAGGVGGFALAASLGAIKQATGDYATGLWLFACIAALGWMSLAGVKQRWRSDWTVAAARV</sequence>
<evidence type="ECO:0000259" key="8">
    <source>
        <dbReference type="PROSITE" id="PS50850"/>
    </source>
</evidence>
<dbReference type="Pfam" id="PF07690">
    <property type="entry name" value="MFS_1"/>
    <property type="match status" value="1"/>
</dbReference>
<keyword evidence="5" id="KW-0534">Nitrate assimilation</keyword>
<keyword evidence="6 7" id="KW-0472">Membrane</keyword>
<reference evidence="9 10" key="1">
    <citation type="submission" date="2021-01" db="EMBL/GenBank/DDBJ databases">
        <title>Draft Genome Sequence and Polyhydroxyalkanoate Biosynthetic Potential of Jeongeupia naejangsanensis Type Strain DSM 24253.</title>
        <authorList>
            <person name="Turrini P."/>
            <person name="Artuso I."/>
            <person name="Lugli G.A."/>
            <person name="Frangipani E."/>
            <person name="Ventura M."/>
            <person name="Visca P."/>
        </authorList>
    </citation>
    <scope>NUCLEOTIDE SEQUENCE [LARGE SCALE GENOMIC DNA]</scope>
    <source>
        <strain evidence="9 10">DSM 24253</strain>
    </source>
</reference>
<dbReference type="PANTHER" id="PTHR23515">
    <property type="entry name" value="HIGH-AFFINITY NITRATE TRANSPORTER 2.3"/>
    <property type="match status" value="1"/>
</dbReference>
<dbReference type="InterPro" id="IPR020846">
    <property type="entry name" value="MFS_dom"/>
</dbReference>
<feature type="transmembrane region" description="Helical" evidence="7">
    <location>
        <begin position="12"/>
        <end position="31"/>
    </location>
</feature>
<feature type="transmembrane region" description="Helical" evidence="7">
    <location>
        <begin position="300"/>
        <end position="320"/>
    </location>
</feature>
<dbReference type="EMBL" id="JAESND010000001">
    <property type="protein sequence ID" value="MBM3114495.1"/>
    <property type="molecule type" value="Genomic_DNA"/>
</dbReference>
<keyword evidence="3 7" id="KW-0812">Transmembrane</keyword>